<proteinExistence type="predicted"/>
<evidence type="ECO:0000313" key="1">
    <source>
        <dbReference type="EMBL" id="TCC30530.1"/>
    </source>
</evidence>
<keyword evidence="2" id="KW-1185">Reference proteome</keyword>
<reference evidence="1 2" key="1">
    <citation type="submission" date="2019-02" db="EMBL/GenBank/DDBJ databases">
        <title>Kribbella capetownensis sp. nov. and Kribbella speibonae sp. nov., isolated from soil.</title>
        <authorList>
            <person name="Curtis S.M."/>
            <person name="Norton I."/>
            <person name="Everest G.J."/>
            <person name="Meyers P.R."/>
        </authorList>
    </citation>
    <scope>NUCLEOTIDE SEQUENCE [LARGE SCALE GENOMIC DNA]</scope>
    <source>
        <strain evidence="1 2">DSM 27082</strain>
    </source>
</reference>
<comment type="caution">
    <text evidence="1">The sequence shown here is derived from an EMBL/GenBank/DDBJ whole genome shotgun (WGS) entry which is preliminary data.</text>
</comment>
<evidence type="ECO:0000313" key="2">
    <source>
        <dbReference type="Proteomes" id="UP000292695"/>
    </source>
</evidence>
<gene>
    <name evidence="1" type="ORF">E0H50_24290</name>
</gene>
<name>A0A4R0IEW1_9ACTN</name>
<dbReference type="RefSeq" id="WP_131292412.1">
    <property type="nucleotide sequence ID" value="NZ_SJKA01000008.1"/>
</dbReference>
<dbReference type="AlphaFoldDB" id="A0A4R0IEW1"/>
<protein>
    <submittedName>
        <fullName evidence="1">Uncharacterized protein</fullName>
    </submittedName>
</protein>
<organism evidence="1 2">
    <name type="scientific">Kribbella sindirgiensis</name>
    <dbReference type="NCBI Taxonomy" id="1124744"/>
    <lineage>
        <taxon>Bacteria</taxon>
        <taxon>Bacillati</taxon>
        <taxon>Actinomycetota</taxon>
        <taxon>Actinomycetes</taxon>
        <taxon>Propionibacteriales</taxon>
        <taxon>Kribbellaceae</taxon>
        <taxon>Kribbella</taxon>
    </lineage>
</organism>
<dbReference type="OrthoDB" id="5148212at2"/>
<accession>A0A4R0IEW1</accession>
<dbReference type="EMBL" id="SJKA01000008">
    <property type="protein sequence ID" value="TCC30530.1"/>
    <property type="molecule type" value="Genomic_DNA"/>
</dbReference>
<sequence>MVSVERRLVDNFWDLRDDAYDHPGRWEGVTAAALFQRLAEYVEEAEESGEPIDWRRGVADRMIAWRASEGEG</sequence>
<dbReference type="Proteomes" id="UP000292695">
    <property type="component" value="Unassembled WGS sequence"/>
</dbReference>